<keyword evidence="9" id="KW-1185">Reference proteome</keyword>
<dbReference type="InterPro" id="IPR012394">
    <property type="entry name" value="Aldehyde_DH_NAD(P)"/>
</dbReference>
<dbReference type="PROSITE" id="PS00070">
    <property type="entry name" value="ALDEHYDE_DEHYDR_CYS"/>
    <property type="match status" value="1"/>
</dbReference>
<sequence>MLKHASASESASASASTPAAAHESLTTAFASGVTLPIDFRIAQLKALYEFLSNHEQNHFNALQTDLHKHRMEALIYDIMPIFKDISYLISNIRNLSKPKLASYDFVAPVYLHKDPLGTVLIFGAFNFPTHVILRPLAAALAAGNTVCIKPSELTPASERFLVSLSSVLDPRVFSVVTGGSDVCEQLLSLRWDHIVFTGSSFRGRSVLAAAAKFLTPVTLELGGKSPAIVSSAAHVPTAVSSIVRGRFVNCGQICLAVDYCLVEDGVYDEFLKQVLTNIRVTYGNAPSKTHHYGRLVSSHHHQRVVSLLQETGGKVLTGGEHDDTDSHYVAPTVVAIEDENDVLMRDEIFGPILPVLRVKSINDAIDFVNLRPHPLALYLFTQDAKEKDQVLSRTRSGSVAVNESVLQIGARNSFLGGVGESGMGSYGFSRGFETFSHTKPVMHSTPFLARILGILHPSFYSNMGDKSCNWFENGMRLFGGMPFRRFASISSKGKLDTEAMEDIEH</sequence>
<evidence type="ECO:0000256" key="3">
    <source>
        <dbReference type="PIRNR" id="PIRNR036492"/>
    </source>
</evidence>
<dbReference type="GO" id="GO:0006081">
    <property type="term" value="P:aldehyde metabolic process"/>
    <property type="evidence" value="ECO:0007669"/>
    <property type="project" value="InterPro"/>
</dbReference>
<dbReference type="AlphaFoldDB" id="A0A2V3J5E0"/>
<dbReference type="GO" id="GO:0005737">
    <property type="term" value="C:cytoplasm"/>
    <property type="evidence" value="ECO:0007669"/>
    <property type="project" value="TreeGrafter"/>
</dbReference>
<evidence type="ECO:0000259" key="7">
    <source>
        <dbReference type="Pfam" id="PF00171"/>
    </source>
</evidence>
<evidence type="ECO:0000256" key="6">
    <source>
        <dbReference type="RuleBase" id="RU003345"/>
    </source>
</evidence>
<evidence type="ECO:0000256" key="1">
    <source>
        <dbReference type="ARBA" id="ARBA00009986"/>
    </source>
</evidence>
<keyword evidence="2 3" id="KW-0560">Oxidoreductase</keyword>
<dbReference type="Proteomes" id="UP000247409">
    <property type="component" value="Unassembled WGS sequence"/>
</dbReference>
<dbReference type="Pfam" id="PF00171">
    <property type="entry name" value="Aldedh"/>
    <property type="match status" value="1"/>
</dbReference>
<evidence type="ECO:0000256" key="5">
    <source>
        <dbReference type="PROSITE-ProRule" id="PRU10007"/>
    </source>
</evidence>
<protein>
    <recommendedName>
        <fullName evidence="3">Aldehyde dehydrogenase</fullName>
    </recommendedName>
</protein>
<dbReference type="Gene3D" id="3.40.605.10">
    <property type="entry name" value="Aldehyde Dehydrogenase, Chain A, domain 1"/>
    <property type="match status" value="1"/>
</dbReference>
<feature type="active site" evidence="4 5">
    <location>
        <position position="220"/>
    </location>
</feature>
<dbReference type="InterPro" id="IPR016163">
    <property type="entry name" value="Ald_DH_C"/>
</dbReference>
<proteinExistence type="inferred from homology"/>
<dbReference type="CDD" id="cd07087">
    <property type="entry name" value="ALDH_F3-13-14_CALDH-like"/>
    <property type="match status" value="1"/>
</dbReference>
<comment type="caution">
    <text evidence="8">The sequence shown here is derived from an EMBL/GenBank/DDBJ whole genome shotgun (WGS) entry which is preliminary data.</text>
</comment>
<dbReference type="InterPro" id="IPR016160">
    <property type="entry name" value="Ald_DH_CS_CYS"/>
</dbReference>
<dbReference type="SUPFAM" id="SSF53720">
    <property type="entry name" value="ALDH-like"/>
    <property type="match status" value="1"/>
</dbReference>
<dbReference type="PANTHER" id="PTHR43570:SF16">
    <property type="entry name" value="ALDEHYDE DEHYDROGENASE TYPE III, ISOFORM Q"/>
    <property type="match status" value="1"/>
</dbReference>
<dbReference type="InterPro" id="IPR015590">
    <property type="entry name" value="Aldehyde_DH_dom"/>
</dbReference>
<dbReference type="Gene3D" id="3.40.309.10">
    <property type="entry name" value="Aldehyde Dehydrogenase, Chain A, domain 2"/>
    <property type="match status" value="1"/>
</dbReference>
<name>A0A2V3J5E0_9FLOR</name>
<dbReference type="InterPro" id="IPR029510">
    <property type="entry name" value="Ald_DH_CS_GLU"/>
</dbReference>
<dbReference type="OrthoDB" id="5174at2759"/>
<feature type="domain" description="Aldehyde dehydrogenase" evidence="7">
    <location>
        <begin position="12"/>
        <end position="440"/>
    </location>
</feature>
<dbReference type="STRING" id="448386.A0A2V3J5E0"/>
<evidence type="ECO:0000256" key="2">
    <source>
        <dbReference type="ARBA" id="ARBA00023002"/>
    </source>
</evidence>
<gene>
    <name evidence="8" type="ORF">BWQ96_01006</name>
</gene>
<evidence type="ECO:0000256" key="4">
    <source>
        <dbReference type="PIRSR" id="PIRSR036492-1"/>
    </source>
</evidence>
<dbReference type="PANTHER" id="PTHR43570">
    <property type="entry name" value="ALDEHYDE DEHYDROGENASE"/>
    <property type="match status" value="1"/>
</dbReference>
<reference evidence="8 9" key="1">
    <citation type="journal article" date="2018" name="Mol. Biol. Evol.">
        <title>Analysis of the draft genome of the red seaweed Gracilariopsis chorda provides insights into genome size evolution in Rhodophyta.</title>
        <authorList>
            <person name="Lee J."/>
            <person name="Yang E.C."/>
            <person name="Graf L."/>
            <person name="Yang J.H."/>
            <person name="Qiu H."/>
            <person name="Zel Zion U."/>
            <person name="Chan C.X."/>
            <person name="Stephens T.G."/>
            <person name="Weber A.P.M."/>
            <person name="Boo G.H."/>
            <person name="Boo S.M."/>
            <person name="Kim K.M."/>
            <person name="Shin Y."/>
            <person name="Jung M."/>
            <person name="Lee S.J."/>
            <person name="Yim H.S."/>
            <person name="Lee J.H."/>
            <person name="Bhattacharya D."/>
            <person name="Yoon H.S."/>
        </authorList>
    </citation>
    <scope>NUCLEOTIDE SEQUENCE [LARGE SCALE GENOMIC DNA]</scope>
    <source>
        <strain evidence="8 9">SKKU-2015</strain>
        <tissue evidence="8">Whole body</tissue>
    </source>
</reference>
<dbReference type="EMBL" id="NBIV01000007">
    <property type="protein sequence ID" value="PXF49217.1"/>
    <property type="molecule type" value="Genomic_DNA"/>
</dbReference>
<dbReference type="InterPro" id="IPR016162">
    <property type="entry name" value="Ald_DH_N"/>
</dbReference>
<accession>A0A2V3J5E0</accession>
<dbReference type="PIRSF" id="PIRSF036492">
    <property type="entry name" value="ALDH"/>
    <property type="match status" value="1"/>
</dbReference>
<dbReference type="GO" id="GO:0004029">
    <property type="term" value="F:aldehyde dehydrogenase (NAD+) activity"/>
    <property type="evidence" value="ECO:0007669"/>
    <property type="project" value="TreeGrafter"/>
</dbReference>
<dbReference type="PROSITE" id="PS00687">
    <property type="entry name" value="ALDEHYDE_DEHYDR_GLU"/>
    <property type="match status" value="1"/>
</dbReference>
<organism evidence="8 9">
    <name type="scientific">Gracilariopsis chorda</name>
    <dbReference type="NCBI Taxonomy" id="448386"/>
    <lineage>
        <taxon>Eukaryota</taxon>
        <taxon>Rhodophyta</taxon>
        <taxon>Florideophyceae</taxon>
        <taxon>Rhodymeniophycidae</taxon>
        <taxon>Gracilariales</taxon>
        <taxon>Gracilariaceae</taxon>
        <taxon>Gracilariopsis</taxon>
    </lineage>
</organism>
<feature type="active site" evidence="4">
    <location>
        <position position="254"/>
    </location>
</feature>
<dbReference type="InterPro" id="IPR016161">
    <property type="entry name" value="Ald_DH/histidinol_DH"/>
</dbReference>
<evidence type="ECO:0000313" key="8">
    <source>
        <dbReference type="EMBL" id="PXF49217.1"/>
    </source>
</evidence>
<comment type="similarity">
    <text evidence="1 3 6">Belongs to the aldehyde dehydrogenase family.</text>
</comment>
<evidence type="ECO:0000313" key="9">
    <source>
        <dbReference type="Proteomes" id="UP000247409"/>
    </source>
</evidence>